<organism evidence="1 2">
    <name type="scientific">Owenia fusiformis</name>
    <name type="common">Polychaete worm</name>
    <dbReference type="NCBI Taxonomy" id="6347"/>
    <lineage>
        <taxon>Eukaryota</taxon>
        <taxon>Metazoa</taxon>
        <taxon>Spiralia</taxon>
        <taxon>Lophotrochozoa</taxon>
        <taxon>Annelida</taxon>
        <taxon>Polychaeta</taxon>
        <taxon>Sedentaria</taxon>
        <taxon>Canalipalpata</taxon>
        <taxon>Sabellida</taxon>
        <taxon>Oweniida</taxon>
        <taxon>Oweniidae</taxon>
        <taxon>Owenia</taxon>
    </lineage>
</organism>
<feature type="non-terminal residue" evidence="1">
    <location>
        <position position="1"/>
    </location>
</feature>
<reference evidence="1" key="1">
    <citation type="submission" date="2022-03" db="EMBL/GenBank/DDBJ databases">
        <authorList>
            <person name="Martin C."/>
        </authorList>
    </citation>
    <scope>NUCLEOTIDE SEQUENCE</scope>
</reference>
<evidence type="ECO:0000313" key="1">
    <source>
        <dbReference type="EMBL" id="CAH1785163.1"/>
    </source>
</evidence>
<dbReference type="Proteomes" id="UP000749559">
    <property type="component" value="Unassembled WGS sequence"/>
</dbReference>
<dbReference type="EMBL" id="CAIIXF020000005">
    <property type="protein sequence ID" value="CAH1785163.1"/>
    <property type="molecule type" value="Genomic_DNA"/>
</dbReference>
<protein>
    <submittedName>
        <fullName evidence="1">Uncharacterized protein</fullName>
    </submittedName>
</protein>
<keyword evidence="2" id="KW-1185">Reference proteome</keyword>
<proteinExistence type="predicted"/>
<gene>
    <name evidence="1" type="ORF">OFUS_LOCUS11264</name>
</gene>
<accession>A0A8J1T4C1</accession>
<name>A0A8J1T4C1_OWEFU</name>
<evidence type="ECO:0000313" key="2">
    <source>
        <dbReference type="Proteomes" id="UP000749559"/>
    </source>
</evidence>
<dbReference type="AlphaFoldDB" id="A0A8J1T4C1"/>
<comment type="caution">
    <text evidence="1">The sequence shown here is derived from an EMBL/GenBank/DDBJ whole genome shotgun (WGS) entry which is preliminary data.</text>
</comment>
<sequence>MIRLSPVILGTVLLAGAIVHAQEVPKCEDAAYLNRTMTMAGEQLTANCDMFGIVCMPKCKEVVLQIRHDDCLGNKDVVHSLKQYTEFYTGMDYFWRGFESCDAELEGSTPPNYGPKCDDIETYMNQSLEGIGKQMTENNCDSSGATCNPACKELIEQIRQDDGCLGNAGMIALMKIYTAAVPMMDFFWRAYHSCDGELGKLETLGNLPVSSPRCEDLWTYMNQSLTGISERITTDSCDVMGETCNPKCKEMLIEIKRDDGCLGNSGMVAVMKIYLSTYPDVAYFWKAFESCDAEIATDMSIIDPQCQNPTYMDDKMKLFSQNVMENCDVFNIICLPKCKELISRTKSEDVCLGNKDVVKSLKTFTENTPGMNFFWQAFRSCDAELLNGDNTTSDGPMCDFMAFMSSGEMMGIGQKLNSTCDESGATCNPNCKEYIAQIRREDGCLGNAGMIALMKVVTATIPMMDSFWRSYHSCDGELGKLESLGNLPVSAPRCEDLWTYMNQSLKSIGERITTDSCDVTGIKCNPKCKDMIKEIKRDDGCLGNSDLVNVMKIVA</sequence>